<gene>
    <name evidence="4" type="ORF">CWR43_11330</name>
    <name evidence="5" type="ORF">N2599_27775</name>
</gene>
<proteinExistence type="predicted"/>
<dbReference type="AlphaFoldDB" id="A0A2N0DBQ5"/>
<feature type="domain" description="D-isomer specific 2-hydroxyacid dehydrogenase NAD-binding" evidence="3">
    <location>
        <begin position="101"/>
        <end position="272"/>
    </location>
</feature>
<evidence type="ECO:0000313" key="7">
    <source>
        <dbReference type="Proteomes" id="UP001060123"/>
    </source>
</evidence>
<evidence type="ECO:0000313" key="6">
    <source>
        <dbReference type="Proteomes" id="UP000232164"/>
    </source>
</evidence>
<evidence type="ECO:0000313" key="5">
    <source>
        <dbReference type="EMBL" id="UWU16648.1"/>
    </source>
</evidence>
<dbReference type="PANTHER" id="PTHR43333:SF1">
    <property type="entry name" value="D-ISOMER SPECIFIC 2-HYDROXYACID DEHYDROGENASE NAD-BINDING DOMAIN-CONTAINING PROTEIN"/>
    <property type="match status" value="1"/>
</dbReference>
<keyword evidence="5" id="KW-0614">Plasmid</keyword>
<dbReference type="GO" id="GO:0051287">
    <property type="term" value="F:NAD binding"/>
    <property type="evidence" value="ECO:0007669"/>
    <property type="project" value="InterPro"/>
</dbReference>
<dbReference type="InterPro" id="IPR036291">
    <property type="entry name" value="NAD(P)-bd_dom_sf"/>
</dbReference>
<evidence type="ECO:0000256" key="1">
    <source>
        <dbReference type="ARBA" id="ARBA00023002"/>
    </source>
</evidence>
<dbReference type="Proteomes" id="UP001060123">
    <property type="component" value="Plasmid pWSM1592_1"/>
</dbReference>
<protein>
    <submittedName>
        <fullName evidence="4">Glyoxylate/hydroxypyruvate reductase A</fullName>
    </submittedName>
</protein>
<keyword evidence="7" id="KW-1185">Reference proteome</keyword>
<dbReference type="CDD" id="cd12164">
    <property type="entry name" value="GDH_like_2"/>
    <property type="match status" value="1"/>
</dbReference>
<reference evidence="4 6" key="2">
    <citation type="submission" date="2017-12" db="EMBL/GenBank/DDBJ databases">
        <title>Genome sequence of Rhizobium sullae HCNT1 isolated from Sulla coronaria nodules and featuring peculiar denitrification phenotypes.</title>
        <authorList>
            <person name="De Diego-Diaz B."/>
            <person name="Treu L."/>
            <person name="Campanaro S."/>
            <person name="Da Silva Duarte V."/>
            <person name="Basaglia M."/>
            <person name="Favaro L."/>
            <person name="Casella S."/>
            <person name="Squartini A."/>
        </authorList>
    </citation>
    <scope>NUCLEOTIDE SEQUENCE [LARGE SCALE GENOMIC DNA]</scope>
    <source>
        <strain evidence="4 6">HCNT1</strain>
    </source>
</reference>
<dbReference type="Pfam" id="PF02826">
    <property type="entry name" value="2-Hacid_dh_C"/>
    <property type="match status" value="1"/>
</dbReference>
<dbReference type="Gene3D" id="3.40.50.720">
    <property type="entry name" value="NAD(P)-binding Rossmann-like Domain"/>
    <property type="match status" value="2"/>
</dbReference>
<dbReference type="SUPFAM" id="SSF51735">
    <property type="entry name" value="NAD(P)-binding Rossmann-fold domains"/>
    <property type="match status" value="1"/>
</dbReference>
<organism evidence="4 6">
    <name type="scientific">Rhizobium sullae</name>
    <name type="common">Rhizobium hedysari</name>
    <dbReference type="NCBI Taxonomy" id="50338"/>
    <lineage>
        <taxon>Bacteria</taxon>
        <taxon>Pseudomonadati</taxon>
        <taxon>Pseudomonadota</taxon>
        <taxon>Alphaproteobacteria</taxon>
        <taxon>Hyphomicrobiales</taxon>
        <taxon>Rhizobiaceae</taxon>
        <taxon>Rhizobium/Agrobacterium group</taxon>
        <taxon>Rhizobium</taxon>
    </lineage>
</organism>
<evidence type="ECO:0000256" key="2">
    <source>
        <dbReference type="ARBA" id="ARBA00023027"/>
    </source>
</evidence>
<evidence type="ECO:0000313" key="4">
    <source>
        <dbReference type="EMBL" id="PKA43535.1"/>
    </source>
</evidence>
<dbReference type="InterPro" id="IPR006140">
    <property type="entry name" value="D-isomer_DH_NAD-bd"/>
</dbReference>
<dbReference type="GO" id="GO:0016491">
    <property type="term" value="F:oxidoreductase activity"/>
    <property type="evidence" value="ECO:0007669"/>
    <property type="project" value="UniProtKB-KW"/>
</dbReference>
<geneLocation type="plasmid" evidence="5 7">
    <name>pWSM1592_1</name>
</geneLocation>
<dbReference type="RefSeq" id="WP_027510267.1">
    <property type="nucleotide sequence ID" value="NZ_CP104144.1"/>
</dbReference>
<accession>A0A2N0DBQ5</accession>
<evidence type="ECO:0000259" key="3">
    <source>
        <dbReference type="Pfam" id="PF02826"/>
    </source>
</evidence>
<keyword evidence="4" id="KW-0670">Pyruvate</keyword>
<sequence>MTLLFNSDAERGRIFRDAFARELPDLAFSMDPAAVDPQAVRYLLTWTAPADLLRYRNLEIVFSIGAGIDQFRLDSLPEKVKLVRMVEDGIIRMMQEYVTLAVLMLHRNLPAYLDQQERQSWRPIPQKQASSQNVGVLGLGMLGNAVLERLKPFGFMLSGWSRSPREIDGATCYSGQQGLKPFLEKVDILICLLPLTDETRGFLNADLFNALSPGAGLVHTGRGPQLDHEALIEALDSGQLSGAVIDVTDPEPLPPAHAFWSHPKIILTPHIASVTQAETAACAVIDNIKRDRAGLDPVGLVDRTRGY</sequence>
<dbReference type="EMBL" id="CP104144">
    <property type="protein sequence ID" value="UWU16648.1"/>
    <property type="molecule type" value="Genomic_DNA"/>
</dbReference>
<dbReference type="Proteomes" id="UP000232164">
    <property type="component" value="Unassembled WGS sequence"/>
</dbReference>
<reference evidence="5" key="3">
    <citation type="submission" date="2022-09" db="EMBL/GenBank/DDBJ databases">
        <title>Australian commercial rhizobial inoculants.</title>
        <authorList>
            <person name="Kohlmeier M.G."/>
            <person name="O'Hara G.W."/>
            <person name="Colombi E."/>
            <person name="Ramsay J.P."/>
            <person name="Terpolilli J."/>
        </authorList>
    </citation>
    <scope>NUCLEOTIDE SEQUENCE</scope>
    <source>
        <strain evidence="5">WSM1592</strain>
        <plasmid evidence="5">pWSM1592_1</plasmid>
    </source>
</reference>
<keyword evidence="1" id="KW-0560">Oxidoreductase</keyword>
<dbReference type="EMBL" id="PIQN01000007">
    <property type="protein sequence ID" value="PKA43535.1"/>
    <property type="molecule type" value="Genomic_DNA"/>
</dbReference>
<dbReference type="PANTHER" id="PTHR43333">
    <property type="entry name" value="2-HACID_DH_C DOMAIN-CONTAINING PROTEIN"/>
    <property type="match status" value="1"/>
</dbReference>
<dbReference type="STRING" id="1041146.GCA_000427985_07191"/>
<keyword evidence="2" id="KW-0520">NAD</keyword>
<name>A0A2N0DBQ5_RHISU</name>
<reference evidence="4 6" key="1">
    <citation type="submission" date="2017-11" db="EMBL/GenBank/DDBJ databases">
        <authorList>
            <person name="Han C.G."/>
        </authorList>
    </citation>
    <scope>NUCLEOTIDE SEQUENCE [LARGE SCALE GENOMIC DNA]</scope>
    <source>
        <strain evidence="4 6">HCNT1</strain>
    </source>
</reference>